<organism evidence="1 2">
    <name type="scientific">Gossypium arboreum</name>
    <name type="common">Tree cotton</name>
    <name type="synonym">Gossypium nanking</name>
    <dbReference type="NCBI Taxonomy" id="29729"/>
    <lineage>
        <taxon>Eukaryota</taxon>
        <taxon>Viridiplantae</taxon>
        <taxon>Streptophyta</taxon>
        <taxon>Embryophyta</taxon>
        <taxon>Tracheophyta</taxon>
        <taxon>Spermatophyta</taxon>
        <taxon>Magnoliopsida</taxon>
        <taxon>eudicotyledons</taxon>
        <taxon>Gunneridae</taxon>
        <taxon>Pentapetalae</taxon>
        <taxon>rosids</taxon>
        <taxon>malvids</taxon>
        <taxon>Malvales</taxon>
        <taxon>Malvaceae</taxon>
        <taxon>Malvoideae</taxon>
        <taxon>Gossypium</taxon>
    </lineage>
</organism>
<reference evidence="2" key="1">
    <citation type="submission" date="2014-09" db="EMBL/GenBank/DDBJ databases">
        <authorList>
            <person name="Mudge J."/>
            <person name="Ramaraj T."/>
            <person name="Lindquist I.E."/>
            <person name="Bharti A.K."/>
            <person name="Sundararajan A."/>
            <person name="Cameron C.T."/>
            <person name="Woodward J.E."/>
            <person name="May G.D."/>
            <person name="Brubaker C."/>
            <person name="Broadhvest J."/>
            <person name="Wilkins T.A."/>
        </authorList>
    </citation>
    <scope>NUCLEOTIDE SEQUENCE</scope>
    <source>
        <strain evidence="2">cv. AKA8401</strain>
    </source>
</reference>
<gene>
    <name evidence="1" type="ORF">F383_39024</name>
</gene>
<comment type="caution">
    <text evidence="1">The sequence shown here is derived from an EMBL/GenBank/DDBJ whole genome shotgun (WGS) entry which is preliminary data.</text>
</comment>
<evidence type="ECO:0000313" key="1">
    <source>
        <dbReference type="EMBL" id="KHG00688.1"/>
    </source>
</evidence>
<sequence>MSQSVSLE</sequence>
<name>A0A0B0MEW3_GOSAR</name>
<protein>
    <submittedName>
        <fullName evidence="1">Uncharacterized protein</fullName>
    </submittedName>
</protein>
<proteinExistence type="predicted"/>
<dbReference type="EMBL" id="JRRC01144172">
    <property type="protein sequence ID" value="KHG00688.1"/>
    <property type="molecule type" value="Genomic_DNA"/>
</dbReference>
<keyword evidence="2" id="KW-1185">Reference proteome</keyword>
<accession>A0A0B0MEW3</accession>
<dbReference type="Proteomes" id="UP000032142">
    <property type="component" value="Unassembled WGS sequence"/>
</dbReference>
<evidence type="ECO:0000313" key="2">
    <source>
        <dbReference type="Proteomes" id="UP000032142"/>
    </source>
</evidence>